<reference evidence="1" key="2">
    <citation type="journal article" date="2015" name="Data Brief">
        <title>Shoot transcriptome of the giant reed, Arundo donax.</title>
        <authorList>
            <person name="Barrero R.A."/>
            <person name="Guerrero F.D."/>
            <person name="Moolhuijzen P."/>
            <person name="Goolsby J.A."/>
            <person name="Tidwell J."/>
            <person name="Bellgard S.E."/>
            <person name="Bellgard M.I."/>
        </authorList>
    </citation>
    <scope>NUCLEOTIDE SEQUENCE</scope>
    <source>
        <tissue evidence="1">Shoot tissue taken approximately 20 cm above the soil surface</tissue>
    </source>
</reference>
<reference evidence="1" key="1">
    <citation type="submission" date="2014-09" db="EMBL/GenBank/DDBJ databases">
        <authorList>
            <person name="Magalhaes I.L.F."/>
            <person name="Oliveira U."/>
            <person name="Santos F.R."/>
            <person name="Vidigal T.H.D.A."/>
            <person name="Brescovit A.D."/>
            <person name="Santos A.J."/>
        </authorList>
    </citation>
    <scope>NUCLEOTIDE SEQUENCE</scope>
    <source>
        <tissue evidence="1">Shoot tissue taken approximately 20 cm above the soil surface</tissue>
    </source>
</reference>
<proteinExistence type="predicted"/>
<name>A0A0A9EU85_ARUDO</name>
<dbReference type="EMBL" id="GBRH01194279">
    <property type="protein sequence ID" value="JAE03617.1"/>
    <property type="molecule type" value="Transcribed_RNA"/>
</dbReference>
<accession>A0A0A9EU85</accession>
<dbReference type="AlphaFoldDB" id="A0A0A9EU85"/>
<evidence type="ECO:0000313" key="1">
    <source>
        <dbReference type="EMBL" id="JAE03617.1"/>
    </source>
</evidence>
<sequence>MPTGIMAHLAKASGCTSVHDLLEKGSDMVAAAQAILKVNGSEKQGTKRARGTDSAADGVAIEPDENVGIDLNTVPADEGDEHIDVDHNAPPYVHIKKKLKRNHNIKKNLVDERSHGGDNGELLKRDESPDAIDDNIVLPRGTSVTNIIGAQLDEEDVGAAIQFYEFCPAFAEVVEGKKE</sequence>
<organism evidence="1">
    <name type="scientific">Arundo donax</name>
    <name type="common">Giant reed</name>
    <name type="synonym">Donax arundinaceus</name>
    <dbReference type="NCBI Taxonomy" id="35708"/>
    <lineage>
        <taxon>Eukaryota</taxon>
        <taxon>Viridiplantae</taxon>
        <taxon>Streptophyta</taxon>
        <taxon>Embryophyta</taxon>
        <taxon>Tracheophyta</taxon>
        <taxon>Spermatophyta</taxon>
        <taxon>Magnoliopsida</taxon>
        <taxon>Liliopsida</taxon>
        <taxon>Poales</taxon>
        <taxon>Poaceae</taxon>
        <taxon>PACMAD clade</taxon>
        <taxon>Arundinoideae</taxon>
        <taxon>Arundineae</taxon>
        <taxon>Arundo</taxon>
    </lineage>
</organism>
<protein>
    <submittedName>
        <fullName evidence="1">Uncharacterized protein</fullName>
    </submittedName>
</protein>